<gene>
    <name evidence="13" type="ORF">MNEG_0791</name>
</gene>
<sequence length="368" mass="38440">MGSGFGVEGPWSVVEALGVLAAIITIHECGHFLAARLQGIHVTEFSIGFGPALFKRKFEGGSVEYCLRAVPLGGYVAFPDDNPESGFKADDPDLLNNRPLGQRAVVISAGVIANIIFAFAVLFAQISTVGKAESAYLPGVRVPDVTPGGVAERAGVRAGDVLLRVGDYTVQAAPDQVAAVVTAIKSHPNEQLELLVQRSDRSQVSLPVVPIPARDGKGAIGISLYTNSYIKHTKPDSLQGILAVTTSEFTRISGVVLGGLKSIFTNFAGVADQLSGPVAIVAKGSEIARTDSAGLFQFCAIVNINLAAVNLLPLPALDGGYLLLLAVEAARGGKRLPQSLEQGVMASGLLLMMFLGVGLVIRDTMNLL</sequence>
<reference evidence="13 14" key="1">
    <citation type="journal article" date="2013" name="BMC Genomics">
        <title>Reconstruction of the lipid metabolism for the microalga Monoraphidium neglectum from its genome sequence reveals characteristics suitable for biofuel production.</title>
        <authorList>
            <person name="Bogen C."/>
            <person name="Al-Dilaimi A."/>
            <person name="Albersmeier A."/>
            <person name="Wichmann J."/>
            <person name="Grundmann M."/>
            <person name="Rupp O."/>
            <person name="Lauersen K.J."/>
            <person name="Blifernez-Klassen O."/>
            <person name="Kalinowski J."/>
            <person name="Goesmann A."/>
            <person name="Mussgnug J.H."/>
            <person name="Kruse O."/>
        </authorList>
    </citation>
    <scope>NUCLEOTIDE SEQUENCE [LARGE SCALE GENOMIC DNA]</scope>
    <source>
        <strain evidence="13 14">SAG 48.87</strain>
    </source>
</reference>
<dbReference type="KEGG" id="mng:MNEG_0791"/>
<evidence type="ECO:0000256" key="1">
    <source>
        <dbReference type="ARBA" id="ARBA00001947"/>
    </source>
</evidence>
<evidence type="ECO:0000256" key="7">
    <source>
        <dbReference type="ARBA" id="ARBA00022833"/>
    </source>
</evidence>
<dbReference type="GeneID" id="25726909"/>
<keyword evidence="9 13" id="KW-0482">Metalloprotease</keyword>
<keyword evidence="6 13" id="KW-0378">Hydrolase</keyword>
<evidence type="ECO:0000259" key="12">
    <source>
        <dbReference type="PROSITE" id="PS50106"/>
    </source>
</evidence>
<keyword evidence="7" id="KW-0862">Zinc</keyword>
<dbReference type="OrthoDB" id="445896at2759"/>
<keyword evidence="14" id="KW-1185">Reference proteome</keyword>
<dbReference type="InterPro" id="IPR004387">
    <property type="entry name" value="Pept_M50_Zn"/>
</dbReference>
<proteinExistence type="inferred from homology"/>
<dbReference type="PANTHER" id="PTHR42837">
    <property type="entry name" value="REGULATOR OF SIGMA-E PROTEASE RSEP"/>
    <property type="match status" value="1"/>
</dbReference>
<dbReference type="Pfam" id="PF02163">
    <property type="entry name" value="Peptidase_M50"/>
    <property type="match status" value="1"/>
</dbReference>
<keyword evidence="4 13" id="KW-0645">Protease</keyword>
<keyword evidence="8 11" id="KW-1133">Transmembrane helix</keyword>
<evidence type="ECO:0000256" key="6">
    <source>
        <dbReference type="ARBA" id="ARBA00022801"/>
    </source>
</evidence>
<dbReference type="RefSeq" id="XP_013906181.1">
    <property type="nucleotide sequence ID" value="XM_014050727.1"/>
</dbReference>
<dbReference type="EMBL" id="KK100288">
    <property type="protein sequence ID" value="KIZ07162.1"/>
    <property type="molecule type" value="Genomic_DNA"/>
</dbReference>
<comment type="cofactor">
    <cofactor evidence="1">
        <name>Zn(2+)</name>
        <dbReference type="ChEBI" id="CHEBI:29105"/>
    </cofactor>
</comment>
<evidence type="ECO:0000256" key="3">
    <source>
        <dbReference type="ARBA" id="ARBA00009989"/>
    </source>
</evidence>
<dbReference type="CDD" id="cd06163">
    <property type="entry name" value="S2P-M50_PDZ_RseP-like"/>
    <property type="match status" value="1"/>
</dbReference>
<dbReference type="Gene3D" id="2.30.42.10">
    <property type="match status" value="1"/>
</dbReference>
<dbReference type="SMART" id="SM00228">
    <property type="entry name" value="PDZ"/>
    <property type="match status" value="1"/>
</dbReference>
<evidence type="ECO:0000256" key="2">
    <source>
        <dbReference type="ARBA" id="ARBA00004141"/>
    </source>
</evidence>
<comment type="subcellular location">
    <subcellularLocation>
        <location evidence="2">Membrane</location>
        <topology evidence="2">Multi-pass membrane protein</topology>
    </subcellularLocation>
</comment>
<organism evidence="13 14">
    <name type="scientific">Monoraphidium neglectum</name>
    <dbReference type="NCBI Taxonomy" id="145388"/>
    <lineage>
        <taxon>Eukaryota</taxon>
        <taxon>Viridiplantae</taxon>
        <taxon>Chlorophyta</taxon>
        <taxon>core chlorophytes</taxon>
        <taxon>Chlorophyceae</taxon>
        <taxon>CS clade</taxon>
        <taxon>Sphaeropleales</taxon>
        <taxon>Selenastraceae</taxon>
        <taxon>Monoraphidium</taxon>
    </lineage>
</organism>
<dbReference type="GO" id="GO:0006508">
    <property type="term" value="P:proteolysis"/>
    <property type="evidence" value="ECO:0007669"/>
    <property type="project" value="UniProtKB-KW"/>
</dbReference>
<evidence type="ECO:0000256" key="8">
    <source>
        <dbReference type="ARBA" id="ARBA00022989"/>
    </source>
</evidence>
<keyword evidence="5 11" id="KW-0812">Transmembrane</keyword>
<dbReference type="Proteomes" id="UP000054498">
    <property type="component" value="Unassembled WGS sequence"/>
</dbReference>
<dbReference type="PANTHER" id="PTHR42837:SF2">
    <property type="entry name" value="MEMBRANE METALLOPROTEASE ARASP2, CHLOROPLASTIC-RELATED"/>
    <property type="match status" value="1"/>
</dbReference>
<name>A0A0D2N4G8_9CHLO</name>
<evidence type="ECO:0000313" key="14">
    <source>
        <dbReference type="Proteomes" id="UP000054498"/>
    </source>
</evidence>
<dbReference type="GO" id="GO:0016020">
    <property type="term" value="C:membrane"/>
    <property type="evidence" value="ECO:0007669"/>
    <property type="project" value="UniProtKB-SubCell"/>
</dbReference>
<evidence type="ECO:0000256" key="9">
    <source>
        <dbReference type="ARBA" id="ARBA00023049"/>
    </source>
</evidence>
<dbReference type="EC" id="3.4.24.-" evidence="13"/>
<dbReference type="STRING" id="145388.A0A0D2N4G8"/>
<comment type="similarity">
    <text evidence="3">Belongs to the peptidase M50A family.</text>
</comment>
<dbReference type="Pfam" id="PF17820">
    <property type="entry name" value="PDZ_6"/>
    <property type="match status" value="1"/>
</dbReference>
<accession>A0A0D2N4G8</accession>
<dbReference type="InterPro" id="IPR036034">
    <property type="entry name" value="PDZ_sf"/>
</dbReference>
<evidence type="ECO:0000313" key="13">
    <source>
        <dbReference type="EMBL" id="KIZ07162.1"/>
    </source>
</evidence>
<evidence type="ECO:0000256" key="5">
    <source>
        <dbReference type="ARBA" id="ARBA00022692"/>
    </source>
</evidence>
<feature type="transmembrane region" description="Helical" evidence="11">
    <location>
        <begin position="104"/>
        <end position="124"/>
    </location>
</feature>
<dbReference type="InterPro" id="IPR041489">
    <property type="entry name" value="PDZ_6"/>
</dbReference>
<dbReference type="GO" id="GO:0004222">
    <property type="term" value="F:metalloendopeptidase activity"/>
    <property type="evidence" value="ECO:0007669"/>
    <property type="project" value="InterPro"/>
</dbReference>
<dbReference type="InterPro" id="IPR001478">
    <property type="entry name" value="PDZ"/>
</dbReference>
<feature type="domain" description="PDZ" evidence="12">
    <location>
        <begin position="126"/>
        <end position="171"/>
    </location>
</feature>
<dbReference type="SUPFAM" id="SSF50156">
    <property type="entry name" value="PDZ domain-like"/>
    <property type="match status" value="1"/>
</dbReference>
<keyword evidence="10 11" id="KW-0472">Membrane</keyword>
<evidence type="ECO:0000256" key="10">
    <source>
        <dbReference type="ARBA" id="ARBA00023136"/>
    </source>
</evidence>
<protein>
    <submittedName>
        <fullName evidence="13">Putative zinc metalloprotease</fullName>
        <ecNumber evidence="13">3.4.24.-</ecNumber>
    </submittedName>
</protein>
<feature type="transmembrane region" description="Helical" evidence="11">
    <location>
        <begin position="343"/>
        <end position="361"/>
    </location>
</feature>
<evidence type="ECO:0000256" key="4">
    <source>
        <dbReference type="ARBA" id="ARBA00022670"/>
    </source>
</evidence>
<dbReference type="InterPro" id="IPR008915">
    <property type="entry name" value="Peptidase_M50"/>
</dbReference>
<dbReference type="PROSITE" id="PS50106">
    <property type="entry name" value="PDZ"/>
    <property type="match status" value="1"/>
</dbReference>
<evidence type="ECO:0000256" key="11">
    <source>
        <dbReference type="SAM" id="Phobius"/>
    </source>
</evidence>
<dbReference type="AlphaFoldDB" id="A0A0D2N4G8"/>